<dbReference type="STRING" id="946077.W5A_02865"/>
<evidence type="ECO:0000313" key="9">
    <source>
        <dbReference type="EMBL" id="EID76930.1"/>
    </source>
</evidence>
<dbReference type="PANTHER" id="PTHR30026:SF20">
    <property type="entry name" value="OUTER MEMBRANE PROTEIN TOLC"/>
    <property type="match status" value="1"/>
</dbReference>
<evidence type="ECO:0000256" key="2">
    <source>
        <dbReference type="ARBA" id="ARBA00007613"/>
    </source>
</evidence>
<dbReference type="GO" id="GO:0015288">
    <property type="term" value="F:porin activity"/>
    <property type="evidence" value="ECO:0007669"/>
    <property type="project" value="TreeGrafter"/>
</dbReference>
<dbReference type="Pfam" id="PF02321">
    <property type="entry name" value="OEP"/>
    <property type="match status" value="1"/>
</dbReference>
<evidence type="ECO:0000256" key="6">
    <source>
        <dbReference type="ARBA" id="ARBA00023136"/>
    </source>
</evidence>
<evidence type="ECO:0000256" key="8">
    <source>
        <dbReference type="SAM" id="Coils"/>
    </source>
</evidence>
<comment type="subcellular location">
    <subcellularLocation>
        <location evidence="1">Cell outer membrane</location>
    </subcellularLocation>
</comment>
<dbReference type="OrthoDB" id="1674454at2"/>
<evidence type="ECO:0000313" key="10">
    <source>
        <dbReference type="Proteomes" id="UP000005938"/>
    </source>
</evidence>
<dbReference type="GO" id="GO:0009279">
    <property type="term" value="C:cell outer membrane"/>
    <property type="evidence" value="ECO:0007669"/>
    <property type="project" value="UniProtKB-SubCell"/>
</dbReference>
<name>I0WKL4_9FLAO</name>
<evidence type="ECO:0000256" key="4">
    <source>
        <dbReference type="ARBA" id="ARBA00022452"/>
    </source>
</evidence>
<evidence type="ECO:0000256" key="5">
    <source>
        <dbReference type="ARBA" id="ARBA00022692"/>
    </source>
</evidence>
<keyword evidence="6" id="KW-0472">Membrane</keyword>
<dbReference type="EMBL" id="AJJU01000002">
    <property type="protein sequence ID" value="EID76930.1"/>
    <property type="molecule type" value="Genomic_DNA"/>
</dbReference>
<dbReference type="AlphaFoldDB" id="I0WKL4"/>
<keyword evidence="5" id="KW-0812">Transmembrane</keyword>
<dbReference type="SUPFAM" id="SSF56954">
    <property type="entry name" value="Outer membrane efflux proteins (OEP)"/>
    <property type="match status" value="1"/>
</dbReference>
<comment type="caution">
    <text evidence="9">The sequence shown here is derived from an EMBL/GenBank/DDBJ whole genome shotgun (WGS) entry which is preliminary data.</text>
</comment>
<evidence type="ECO:0000256" key="3">
    <source>
        <dbReference type="ARBA" id="ARBA00022448"/>
    </source>
</evidence>
<keyword evidence="3" id="KW-0813">Transport</keyword>
<feature type="coiled-coil region" evidence="8">
    <location>
        <begin position="176"/>
        <end position="203"/>
    </location>
</feature>
<dbReference type="eggNOG" id="COG1538">
    <property type="taxonomic scope" value="Bacteria"/>
</dbReference>
<organism evidence="9 10">
    <name type="scientific">Imtechella halotolerans K1</name>
    <dbReference type="NCBI Taxonomy" id="946077"/>
    <lineage>
        <taxon>Bacteria</taxon>
        <taxon>Pseudomonadati</taxon>
        <taxon>Bacteroidota</taxon>
        <taxon>Flavobacteriia</taxon>
        <taxon>Flavobacteriales</taxon>
        <taxon>Flavobacteriaceae</taxon>
        <taxon>Imtechella</taxon>
    </lineage>
</organism>
<dbReference type="GO" id="GO:1990281">
    <property type="term" value="C:efflux pump complex"/>
    <property type="evidence" value="ECO:0007669"/>
    <property type="project" value="TreeGrafter"/>
</dbReference>
<keyword evidence="10" id="KW-1185">Reference proteome</keyword>
<keyword evidence="8" id="KW-0175">Coiled coil</keyword>
<keyword evidence="7" id="KW-0998">Cell outer membrane</keyword>
<proteinExistence type="inferred from homology"/>
<sequence>MFLTILILFCQMNKYILILSVLTFSVTPYLGFGQISPELQKVIEIAILKNSSLKQKQLEIDKMNLQRREIAQKYLPRIETNASFLHFNNTLTIDIPTTTTPITGFPILEGSTTTNAYGNLAFANIMAKTVLFSGLQIPNAVKAMEYKTLGTSYLLDSDRDILIEEVIITFDQWALLNNVEKLINESEKRLQKETKRVEKAIEQGLAIPYDRDKLLLASLELEAKKTELNGTREVILEKIYYLTGFTETEIQKTNHELTPLFLFDEQLSVENKHELKALHAFEKAQTYVLKKEKGSFLPQIAAYGGYNYTSLYNANASTTIPILNLPIDLGLNEATISPNWFIGIGAKWTIFGGFERIHKIAETKLSLEQTQLKLTDTHNKLNVLLKKNIADLNTQQKQLHIGEQKIKVAQNNLSSAIRQYEEGLISITDRLASENDYYRVSLELMQQILSQRRTAIETLKTTGNLFNYITKN</sequence>
<accession>I0WKL4</accession>
<dbReference type="InterPro" id="IPR051906">
    <property type="entry name" value="TolC-like"/>
</dbReference>
<reference evidence="9 10" key="1">
    <citation type="journal article" date="2012" name="J. Bacteriol.">
        <title>Genome Sequence of the Halotolerant Bacterium Imtechella halotolerans K1T.</title>
        <authorList>
            <person name="Kumar S."/>
            <person name="Vikram S."/>
            <person name="Subramanian S."/>
            <person name="Raghava G.P."/>
            <person name="Pinnaka A.K."/>
        </authorList>
    </citation>
    <scope>NUCLEOTIDE SEQUENCE [LARGE SCALE GENOMIC DNA]</scope>
    <source>
        <strain evidence="9 10">K1</strain>
    </source>
</reference>
<comment type="similarity">
    <text evidence="2">Belongs to the outer membrane factor (OMF) (TC 1.B.17) family.</text>
</comment>
<dbReference type="PANTHER" id="PTHR30026">
    <property type="entry name" value="OUTER MEMBRANE PROTEIN TOLC"/>
    <property type="match status" value="1"/>
</dbReference>
<dbReference type="Proteomes" id="UP000005938">
    <property type="component" value="Unassembled WGS sequence"/>
</dbReference>
<dbReference type="GO" id="GO:0015562">
    <property type="term" value="F:efflux transmembrane transporter activity"/>
    <property type="evidence" value="ECO:0007669"/>
    <property type="project" value="InterPro"/>
</dbReference>
<dbReference type="PATRIC" id="fig|946077.3.peg.582"/>
<keyword evidence="4" id="KW-1134">Transmembrane beta strand</keyword>
<dbReference type="Gene3D" id="1.20.1600.10">
    <property type="entry name" value="Outer membrane efflux proteins (OEP)"/>
    <property type="match status" value="1"/>
</dbReference>
<evidence type="ECO:0000256" key="1">
    <source>
        <dbReference type="ARBA" id="ARBA00004442"/>
    </source>
</evidence>
<gene>
    <name evidence="9" type="ORF">W5A_02865</name>
</gene>
<dbReference type="InterPro" id="IPR003423">
    <property type="entry name" value="OMP_efflux"/>
</dbReference>
<evidence type="ECO:0000256" key="7">
    <source>
        <dbReference type="ARBA" id="ARBA00023237"/>
    </source>
</evidence>
<protein>
    <submittedName>
        <fullName evidence="9">Outer membrane efflux protein</fullName>
    </submittedName>
</protein>